<evidence type="ECO:0000256" key="5">
    <source>
        <dbReference type="ARBA" id="ARBA00039767"/>
    </source>
</evidence>
<gene>
    <name evidence="8" type="ORF">D915_010648</name>
</gene>
<dbReference type="SUPFAM" id="SSF51556">
    <property type="entry name" value="Metallo-dependent hydrolases"/>
    <property type="match status" value="1"/>
</dbReference>
<evidence type="ECO:0000256" key="3">
    <source>
        <dbReference type="ARBA" id="ARBA00022723"/>
    </source>
</evidence>
<dbReference type="PANTHER" id="PTHR10060:SF15">
    <property type="entry name" value="DEOXYRIBONUCLEASE TATDN1"/>
    <property type="match status" value="1"/>
</dbReference>
<organism evidence="8 9">
    <name type="scientific">Fasciola hepatica</name>
    <name type="common">Liver fluke</name>
    <dbReference type="NCBI Taxonomy" id="6192"/>
    <lineage>
        <taxon>Eukaryota</taxon>
        <taxon>Metazoa</taxon>
        <taxon>Spiralia</taxon>
        <taxon>Lophotrochozoa</taxon>
        <taxon>Platyhelminthes</taxon>
        <taxon>Trematoda</taxon>
        <taxon>Digenea</taxon>
        <taxon>Plagiorchiida</taxon>
        <taxon>Echinostomata</taxon>
        <taxon>Echinostomatoidea</taxon>
        <taxon>Fasciolidae</taxon>
        <taxon>Fasciola</taxon>
    </lineage>
</organism>
<name>A0A4E0QU12_FASHE</name>
<protein>
    <recommendedName>
        <fullName evidence="5">Deoxyribonuclease TATDN1</fullName>
    </recommendedName>
</protein>
<dbReference type="Pfam" id="PF01026">
    <property type="entry name" value="TatD_DNase"/>
    <property type="match status" value="1"/>
</dbReference>
<evidence type="ECO:0000256" key="1">
    <source>
        <dbReference type="ARBA" id="ARBA00009275"/>
    </source>
</evidence>
<dbReference type="PANTHER" id="PTHR10060">
    <property type="entry name" value="TATD FAMILY DEOXYRIBONUCLEASE"/>
    <property type="match status" value="1"/>
</dbReference>
<dbReference type="EMBL" id="JXXN02009450">
    <property type="protein sequence ID" value="THD18635.1"/>
    <property type="molecule type" value="Genomic_DNA"/>
</dbReference>
<comment type="caution">
    <text evidence="8">The sequence shown here is derived from an EMBL/GenBank/DDBJ whole genome shotgun (WGS) entry which is preliminary data.</text>
</comment>
<evidence type="ECO:0000256" key="2">
    <source>
        <dbReference type="ARBA" id="ARBA00022722"/>
    </source>
</evidence>
<evidence type="ECO:0000256" key="6">
    <source>
        <dbReference type="ARBA" id="ARBA00045223"/>
    </source>
</evidence>
<keyword evidence="3 7" id="KW-0479">Metal-binding</keyword>
<comment type="similarity">
    <text evidence="1">Belongs to the metallo-dependent hydrolases superfamily. TatD-type hydrolase family.</text>
</comment>
<dbReference type="Gene3D" id="3.20.20.140">
    <property type="entry name" value="Metal-dependent hydrolases"/>
    <property type="match status" value="1"/>
</dbReference>
<evidence type="ECO:0000256" key="7">
    <source>
        <dbReference type="PIRSR" id="PIRSR005902-1"/>
    </source>
</evidence>
<accession>A0A4E0QU12</accession>
<dbReference type="InterPro" id="IPR001130">
    <property type="entry name" value="TatD-like"/>
</dbReference>
<feature type="binding site" evidence="7">
    <location>
        <position position="145"/>
    </location>
    <ligand>
        <name>a divalent metal cation</name>
        <dbReference type="ChEBI" id="CHEBI:60240"/>
        <label>1</label>
    </ligand>
</feature>
<dbReference type="CDD" id="cd01310">
    <property type="entry name" value="TatD_DNAse"/>
    <property type="match status" value="1"/>
</dbReference>
<feature type="binding site" evidence="7">
    <location>
        <position position="182"/>
    </location>
    <ligand>
        <name>a divalent metal cation</name>
        <dbReference type="ChEBI" id="CHEBI:60240"/>
        <label>2</label>
    </ligand>
</feature>
<dbReference type="Proteomes" id="UP000230066">
    <property type="component" value="Unassembled WGS sequence"/>
</dbReference>
<dbReference type="GO" id="GO:0005829">
    <property type="term" value="C:cytosol"/>
    <property type="evidence" value="ECO:0007669"/>
    <property type="project" value="TreeGrafter"/>
</dbReference>
<reference evidence="8" key="1">
    <citation type="submission" date="2019-03" db="EMBL/GenBank/DDBJ databases">
        <title>Improved annotation for the trematode Fasciola hepatica.</title>
        <authorList>
            <person name="Choi Y.-J."/>
            <person name="Martin J."/>
            <person name="Mitreva M."/>
        </authorList>
    </citation>
    <scope>NUCLEOTIDE SEQUENCE [LARGE SCALE GENOMIC DNA]</scope>
</reference>
<keyword evidence="2" id="KW-0540">Nuclease</keyword>
<evidence type="ECO:0000313" key="8">
    <source>
        <dbReference type="EMBL" id="THD18635.1"/>
    </source>
</evidence>
<sequence>MGFSYFTVLRHIVEYICDLSCLFYRLTFCHNPYMTNSRKFIDIGANLTDKVFRGLYRDRTRHPDDFDAVLTRAWCVGMDKIIVTAGSYSDACDAIDLCRTRERLYTTVGCHPTRCSEMNADPSHYAQQLKALILNNKEKVVAVGECGLDYDREHFCPRDVQRKQFDVQLQLASSVNLPLFLHCRAAHSDFIDALKRAQKEFFLDQPMCGVVHTFDGSWSHAKDLLQMDLFLGVNGCSLKTENELSVVRQIPIDRLLLETDAPWCEIRPTHASEYV</sequence>
<dbReference type="InterPro" id="IPR018228">
    <property type="entry name" value="DNase_TatD-rel_CS"/>
</dbReference>
<dbReference type="GO" id="GO:0008296">
    <property type="term" value="F:3'-5'-DNA exonuclease activity"/>
    <property type="evidence" value="ECO:0007669"/>
    <property type="project" value="TreeGrafter"/>
</dbReference>
<feature type="binding site" evidence="7">
    <location>
        <position position="212"/>
    </location>
    <ligand>
        <name>a divalent metal cation</name>
        <dbReference type="ChEBI" id="CHEBI:60240"/>
        <label>2</label>
    </ligand>
</feature>
<proteinExistence type="inferred from homology"/>
<keyword evidence="9" id="KW-1185">Reference proteome</keyword>
<dbReference type="InterPro" id="IPR032466">
    <property type="entry name" value="Metal_Hydrolase"/>
</dbReference>
<evidence type="ECO:0000256" key="4">
    <source>
        <dbReference type="ARBA" id="ARBA00022801"/>
    </source>
</evidence>
<dbReference type="GO" id="GO:0046872">
    <property type="term" value="F:metal ion binding"/>
    <property type="evidence" value="ECO:0007669"/>
    <property type="project" value="UniProtKB-KW"/>
</dbReference>
<keyword evidence="4" id="KW-0378">Hydrolase</keyword>
<comment type="function">
    <text evidence="6">Deoxyribonuclease which catalyzes (in vitro) the decatenation of kinetoplast DNA, which are circular DNA catenated to each other, producing linear DNA molecules. Plays an important role in chromosomal segregation and cell cycle progression during eye development probably via its DNA decatenation activity.</text>
</comment>
<dbReference type="AlphaFoldDB" id="A0A4E0QU12"/>
<dbReference type="InterPro" id="IPR050891">
    <property type="entry name" value="TatD-type_Hydrolase"/>
</dbReference>
<evidence type="ECO:0000313" key="9">
    <source>
        <dbReference type="Proteomes" id="UP000230066"/>
    </source>
</evidence>
<feature type="binding site" evidence="7">
    <location>
        <position position="260"/>
    </location>
    <ligand>
        <name>a divalent metal cation</name>
        <dbReference type="ChEBI" id="CHEBI:60240"/>
        <label>1</label>
    </ligand>
</feature>
<dbReference type="PROSITE" id="PS01091">
    <property type="entry name" value="TATD_3"/>
    <property type="match status" value="1"/>
</dbReference>
<dbReference type="PIRSF" id="PIRSF005902">
    <property type="entry name" value="DNase_TatD"/>
    <property type="match status" value="1"/>
</dbReference>